<reference evidence="1" key="1">
    <citation type="submission" date="2015-10" db="EMBL/GenBank/DDBJ databases">
        <title>Daphnia magna gene sets from two clonal populations assembled and annotated with EvidentialGene.</title>
        <authorList>
            <person name="Gilbert D."/>
            <person name="Podicheti R."/>
            <person name="Orsini L."/>
            <person name="Colbourne J."/>
            <person name="Pfrender M."/>
        </authorList>
    </citation>
    <scope>NUCLEOTIDE SEQUENCE</scope>
</reference>
<protein>
    <submittedName>
        <fullName evidence="1">Uncharacterized protein</fullName>
    </submittedName>
</protein>
<proteinExistence type="predicted"/>
<dbReference type="AlphaFoldDB" id="A0A0P4WH60"/>
<organism evidence="1">
    <name type="scientific">Daphnia magna</name>
    <dbReference type="NCBI Taxonomy" id="35525"/>
    <lineage>
        <taxon>Eukaryota</taxon>
        <taxon>Metazoa</taxon>
        <taxon>Ecdysozoa</taxon>
        <taxon>Arthropoda</taxon>
        <taxon>Crustacea</taxon>
        <taxon>Branchiopoda</taxon>
        <taxon>Diplostraca</taxon>
        <taxon>Cladocera</taxon>
        <taxon>Anomopoda</taxon>
        <taxon>Daphniidae</taxon>
        <taxon>Daphnia</taxon>
    </lineage>
</organism>
<evidence type="ECO:0000313" key="1">
    <source>
        <dbReference type="EMBL" id="JAI68098.1"/>
    </source>
</evidence>
<accession>A0A0P4WH60</accession>
<name>A0A0P4WH60_9CRUS</name>
<reference evidence="1" key="2">
    <citation type="submission" date="2015-10" db="EMBL/GenBank/DDBJ databases">
        <authorList>
            <person name="Gilbert D.G."/>
        </authorList>
    </citation>
    <scope>NUCLEOTIDE SEQUENCE</scope>
</reference>
<dbReference type="EMBL" id="GDIP01255303">
    <property type="protein sequence ID" value="JAI68098.1"/>
    <property type="molecule type" value="Transcribed_RNA"/>
</dbReference>
<sequence length="288" mass="31903">MFCWNLGTRERHQKCRKQSRISPSGILPGSDETQQHLWKRYHFFIRRVVSGRTQHPSDPRGMAHWRGPVRSVTLSPFWEPHRPPEPAAVDGRSHNNDFLSVGQNTDHGGHGRGDFNEVISGFLDNSQNFIFCVLDGVGFPGYGDFHTVDVDRLLSGKNFNFLLGQQDSDDLLVSFHAGQHGKLVTARAIFGQDLIASREGSVVEKAIEGGDSLGANKTNTGGAAKTERDSHALGQDDFSDGVNFNSAEENIGVRLETLNIHRSSQWVVDTLDSELVLSVHNFDLVVSM</sequence>